<name>A0AAV9BEX9_ACOGR</name>
<reference evidence="2" key="1">
    <citation type="journal article" date="2023" name="Nat. Commun.">
        <title>Diploid and tetraploid genomes of Acorus and the evolution of monocots.</title>
        <authorList>
            <person name="Ma L."/>
            <person name="Liu K.W."/>
            <person name="Li Z."/>
            <person name="Hsiao Y.Y."/>
            <person name="Qi Y."/>
            <person name="Fu T."/>
            <person name="Tang G.D."/>
            <person name="Zhang D."/>
            <person name="Sun W.H."/>
            <person name="Liu D.K."/>
            <person name="Li Y."/>
            <person name="Chen G.Z."/>
            <person name="Liu X.D."/>
            <person name="Liao X.Y."/>
            <person name="Jiang Y.T."/>
            <person name="Yu X."/>
            <person name="Hao Y."/>
            <person name="Huang J."/>
            <person name="Zhao X.W."/>
            <person name="Ke S."/>
            <person name="Chen Y.Y."/>
            <person name="Wu W.L."/>
            <person name="Hsu J.L."/>
            <person name="Lin Y.F."/>
            <person name="Huang M.D."/>
            <person name="Li C.Y."/>
            <person name="Huang L."/>
            <person name="Wang Z.W."/>
            <person name="Zhao X."/>
            <person name="Zhong W.Y."/>
            <person name="Peng D.H."/>
            <person name="Ahmad S."/>
            <person name="Lan S."/>
            <person name="Zhang J.S."/>
            <person name="Tsai W.C."/>
            <person name="Van de Peer Y."/>
            <person name="Liu Z.J."/>
        </authorList>
    </citation>
    <scope>NUCLEOTIDE SEQUENCE</scope>
    <source>
        <strain evidence="2">SCP</strain>
    </source>
</reference>
<evidence type="ECO:0000313" key="3">
    <source>
        <dbReference type="Proteomes" id="UP001179952"/>
    </source>
</evidence>
<comment type="caution">
    <text evidence="2">The sequence shown here is derived from an EMBL/GenBank/DDBJ whole genome shotgun (WGS) entry which is preliminary data.</text>
</comment>
<evidence type="ECO:0000313" key="2">
    <source>
        <dbReference type="EMBL" id="KAK1274981.1"/>
    </source>
</evidence>
<organism evidence="2 3">
    <name type="scientific">Acorus gramineus</name>
    <name type="common">Dwarf sweet flag</name>
    <dbReference type="NCBI Taxonomy" id="55184"/>
    <lineage>
        <taxon>Eukaryota</taxon>
        <taxon>Viridiplantae</taxon>
        <taxon>Streptophyta</taxon>
        <taxon>Embryophyta</taxon>
        <taxon>Tracheophyta</taxon>
        <taxon>Spermatophyta</taxon>
        <taxon>Magnoliopsida</taxon>
        <taxon>Liliopsida</taxon>
        <taxon>Acoraceae</taxon>
        <taxon>Acorus</taxon>
    </lineage>
</organism>
<dbReference type="Proteomes" id="UP001179952">
    <property type="component" value="Unassembled WGS sequence"/>
</dbReference>
<keyword evidence="1" id="KW-0732">Signal</keyword>
<accession>A0AAV9BEX9</accession>
<dbReference type="InterPro" id="IPR040361">
    <property type="entry name" value="TPD1"/>
</dbReference>
<dbReference type="AlphaFoldDB" id="A0AAV9BEX9"/>
<protein>
    <submittedName>
        <fullName evidence="2">Uncharacterized protein</fullName>
    </submittedName>
</protein>
<sequence length="79" mass="8748">MRVHPVQRGLRCDGLNSIEAVDPKIIRPLDDRDCIVKDGGAISPGPPFHSITHGRAPRTTRLLIPSQLVIENERPCCEI</sequence>
<proteinExistence type="predicted"/>
<dbReference type="EMBL" id="JAUJYN010000003">
    <property type="protein sequence ID" value="KAK1274981.1"/>
    <property type="molecule type" value="Genomic_DNA"/>
</dbReference>
<gene>
    <name evidence="2" type="ORF">QJS04_geneDACA009921</name>
</gene>
<reference evidence="2" key="2">
    <citation type="submission" date="2023-06" db="EMBL/GenBank/DDBJ databases">
        <authorList>
            <person name="Ma L."/>
            <person name="Liu K.-W."/>
            <person name="Li Z."/>
            <person name="Hsiao Y.-Y."/>
            <person name="Qi Y."/>
            <person name="Fu T."/>
            <person name="Tang G."/>
            <person name="Zhang D."/>
            <person name="Sun W.-H."/>
            <person name="Liu D.-K."/>
            <person name="Li Y."/>
            <person name="Chen G.-Z."/>
            <person name="Liu X.-D."/>
            <person name="Liao X.-Y."/>
            <person name="Jiang Y.-T."/>
            <person name="Yu X."/>
            <person name="Hao Y."/>
            <person name="Huang J."/>
            <person name="Zhao X.-W."/>
            <person name="Ke S."/>
            <person name="Chen Y.-Y."/>
            <person name="Wu W.-L."/>
            <person name="Hsu J.-L."/>
            <person name="Lin Y.-F."/>
            <person name="Huang M.-D."/>
            <person name="Li C.-Y."/>
            <person name="Huang L."/>
            <person name="Wang Z.-W."/>
            <person name="Zhao X."/>
            <person name="Zhong W.-Y."/>
            <person name="Peng D.-H."/>
            <person name="Ahmad S."/>
            <person name="Lan S."/>
            <person name="Zhang J.-S."/>
            <person name="Tsai W.-C."/>
            <person name="Van De Peer Y."/>
            <person name="Liu Z.-J."/>
        </authorList>
    </citation>
    <scope>NUCLEOTIDE SEQUENCE</scope>
    <source>
        <strain evidence="2">SCP</strain>
        <tissue evidence="2">Leaves</tissue>
    </source>
</reference>
<evidence type="ECO:0000256" key="1">
    <source>
        <dbReference type="ARBA" id="ARBA00022729"/>
    </source>
</evidence>
<dbReference type="Pfam" id="PF24068">
    <property type="entry name" value="TPD1_C"/>
    <property type="match status" value="1"/>
</dbReference>
<keyword evidence="3" id="KW-1185">Reference proteome</keyword>